<name>A0A5N5CX64_9PEZI</name>
<comment type="caution">
    <text evidence="2">The sequence shown here is derived from an EMBL/GenBank/DDBJ whole genome shotgun (WGS) entry which is preliminary data.</text>
</comment>
<protein>
    <submittedName>
        <fullName evidence="2">Heterokaryon incompatibility protein 6</fullName>
    </submittedName>
</protein>
<feature type="domain" description="Heterokaryon incompatibility" evidence="1">
    <location>
        <begin position="57"/>
        <end position="218"/>
    </location>
</feature>
<sequence length="612" mass="69863">MRYPHNQQGFSNLQPLTYSKLEREKREIRLLTILPGSWRARIRCTLTTASLNDNPVYNALSYVWGSPHDTVPISVDGRVFHATANLWRALRRVRRATAPFTVWVDAICINQRDNVEKSWQVAMMNAIYANCFWSVVWLGEDAHARKRGSKNPRPRSKTFRLAVQLLKMLTQDKHYADYPCYELTSTGIAVAERYQQHFKCLQTLLAADWWHRIWVVQEIVLPQRVLFLAGSEKFHIPIIERAYVRAGKHGMDCCRWAWQKLHSPAPSGPFFKAVVDLLTVFWPFATAAFYRLPGSGQLSLRRLREVCGHMDATVAHDHVYGVLALVTSWGEATPPVPDYTRPVADTVVQAVLSMVDQERSFCALHGSRDLLSREGIPSWVPDYAMGHDHTSTRYPLLESFKASGTHFERPVLVDRFILQVKAVGIDQVEKVGRAVTNPDTLCPALEEWREILGADVAGEKSQPKMEQFWNALLRATLSSNKLRQTYGWDWSDVSWSVCEDDYQRFREACARQDDSKGPFVSLLSQHKTGASYKESVSKRIFFTKTGKFGLARYSVEVGDEIYLPIGGKAPFVLRRSSTTAHQIVSECFLESFMDGELMEGDWQDRLEDILLV</sequence>
<dbReference type="AlphaFoldDB" id="A0A5N5CX64"/>
<dbReference type="PANTHER" id="PTHR24148">
    <property type="entry name" value="ANKYRIN REPEAT DOMAIN-CONTAINING PROTEIN 39 HOMOLOG-RELATED"/>
    <property type="match status" value="1"/>
</dbReference>
<organism evidence="2 3">
    <name type="scientific">Lasiodiplodia theobromae</name>
    <dbReference type="NCBI Taxonomy" id="45133"/>
    <lineage>
        <taxon>Eukaryota</taxon>
        <taxon>Fungi</taxon>
        <taxon>Dikarya</taxon>
        <taxon>Ascomycota</taxon>
        <taxon>Pezizomycotina</taxon>
        <taxon>Dothideomycetes</taxon>
        <taxon>Dothideomycetes incertae sedis</taxon>
        <taxon>Botryosphaeriales</taxon>
        <taxon>Botryosphaeriaceae</taxon>
        <taxon>Lasiodiplodia</taxon>
    </lineage>
</organism>
<evidence type="ECO:0000259" key="1">
    <source>
        <dbReference type="Pfam" id="PF06985"/>
    </source>
</evidence>
<proteinExistence type="predicted"/>
<dbReference type="InterPro" id="IPR052895">
    <property type="entry name" value="HetReg/Transcr_Mod"/>
</dbReference>
<evidence type="ECO:0000313" key="3">
    <source>
        <dbReference type="Proteomes" id="UP000325902"/>
    </source>
</evidence>
<gene>
    <name evidence="2" type="primary">het-6_1</name>
    <name evidence="2" type="ORF">DBV05_g11432</name>
</gene>
<evidence type="ECO:0000313" key="2">
    <source>
        <dbReference type="EMBL" id="KAB2569896.1"/>
    </source>
</evidence>
<keyword evidence="3" id="KW-1185">Reference proteome</keyword>
<dbReference type="OrthoDB" id="2157530at2759"/>
<dbReference type="InterPro" id="IPR010730">
    <property type="entry name" value="HET"/>
</dbReference>
<dbReference type="Pfam" id="PF06985">
    <property type="entry name" value="HET"/>
    <property type="match status" value="1"/>
</dbReference>
<dbReference type="Proteomes" id="UP000325902">
    <property type="component" value="Unassembled WGS sequence"/>
</dbReference>
<accession>A0A5N5CX64</accession>
<dbReference type="EMBL" id="VCHE01000162">
    <property type="protein sequence ID" value="KAB2569896.1"/>
    <property type="molecule type" value="Genomic_DNA"/>
</dbReference>
<reference evidence="2 3" key="1">
    <citation type="journal article" date="2019" name="Sci. Rep.">
        <title>A multi-omics analysis of the grapevine pathogen Lasiodiplodia theobromae reveals that temperature affects the expression of virulence- and pathogenicity-related genes.</title>
        <authorList>
            <person name="Felix C."/>
            <person name="Meneses R."/>
            <person name="Goncalves M.F.M."/>
            <person name="Tilleman L."/>
            <person name="Duarte A.S."/>
            <person name="Jorrin-Novo J.V."/>
            <person name="Van de Peer Y."/>
            <person name="Deforce D."/>
            <person name="Van Nieuwerburgh F."/>
            <person name="Esteves A.C."/>
            <person name="Alves A."/>
        </authorList>
    </citation>
    <scope>NUCLEOTIDE SEQUENCE [LARGE SCALE GENOMIC DNA]</scope>
    <source>
        <strain evidence="2 3">LA-SOL3</strain>
    </source>
</reference>
<dbReference type="PANTHER" id="PTHR24148:SF64">
    <property type="entry name" value="HETEROKARYON INCOMPATIBILITY DOMAIN-CONTAINING PROTEIN"/>
    <property type="match status" value="1"/>
</dbReference>